<feature type="domain" description="Phosphoribulokinase/uridine kinase" evidence="9">
    <location>
        <begin position="25"/>
        <end position="206"/>
    </location>
</feature>
<dbReference type="InterPro" id="IPR027417">
    <property type="entry name" value="P-loop_NTPase"/>
</dbReference>
<keyword evidence="12" id="KW-1185">Reference proteome</keyword>
<organism evidence="11 12">
    <name type="scientific">Geosmithia morbida</name>
    <dbReference type="NCBI Taxonomy" id="1094350"/>
    <lineage>
        <taxon>Eukaryota</taxon>
        <taxon>Fungi</taxon>
        <taxon>Dikarya</taxon>
        <taxon>Ascomycota</taxon>
        <taxon>Pezizomycotina</taxon>
        <taxon>Sordariomycetes</taxon>
        <taxon>Hypocreomycetidae</taxon>
        <taxon>Hypocreales</taxon>
        <taxon>Bionectriaceae</taxon>
        <taxon>Geosmithia</taxon>
    </lineage>
</organism>
<keyword evidence="6" id="KW-0547">Nucleotide-binding</keyword>
<evidence type="ECO:0000256" key="1">
    <source>
        <dbReference type="ARBA" id="ARBA00004690"/>
    </source>
</evidence>
<evidence type="ECO:0000313" key="12">
    <source>
        <dbReference type="Proteomes" id="UP000749293"/>
    </source>
</evidence>
<dbReference type="EMBL" id="JAANYQ010000003">
    <property type="protein sequence ID" value="KAF4125381.1"/>
    <property type="molecule type" value="Genomic_DNA"/>
</dbReference>
<dbReference type="PRINTS" id="PR00988">
    <property type="entry name" value="URIDINKINASE"/>
</dbReference>
<dbReference type="OrthoDB" id="738517at2759"/>
<dbReference type="InterPro" id="IPR000764">
    <property type="entry name" value="Uridine_kinase-like"/>
</dbReference>
<dbReference type="GO" id="GO:0004849">
    <property type="term" value="F:uridine kinase activity"/>
    <property type="evidence" value="ECO:0007669"/>
    <property type="project" value="UniProtKB-EC"/>
</dbReference>
<evidence type="ECO:0000256" key="8">
    <source>
        <dbReference type="ARBA" id="ARBA00022840"/>
    </source>
</evidence>
<dbReference type="GO" id="GO:0005524">
    <property type="term" value="F:ATP binding"/>
    <property type="evidence" value="ECO:0007669"/>
    <property type="project" value="UniProtKB-KW"/>
</dbReference>
<keyword evidence="8" id="KW-0067">ATP-binding</keyword>
<dbReference type="GO" id="GO:0008655">
    <property type="term" value="P:pyrimidine-containing compound salvage"/>
    <property type="evidence" value="ECO:0007669"/>
    <property type="project" value="UniProtKB-ARBA"/>
</dbReference>
<keyword evidence="7 11" id="KW-0418">Kinase</keyword>
<evidence type="ECO:0000313" key="11">
    <source>
        <dbReference type="EMBL" id="KAF4125381.1"/>
    </source>
</evidence>
<evidence type="ECO:0000256" key="4">
    <source>
        <dbReference type="ARBA" id="ARBA00012137"/>
    </source>
</evidence>
<dbReference type="Gene3D" id="3.40.50.300">
    <property type="entry name" value="P-loop containing nucleotide triphosphate hydrolases"/>
    <property type="match status" value="1"/>
</dbReference>
<evidence type="ECO:0000256" key="3">
    <source>
        <dbReference type="ARBA" id="ARBA00005408"/>
    </source>
</evidence>
<reference evidence="11" key="1">
    <citation type="submission" date="2020-03" db="EMBL/GenBank/DDBJ databases">
        <title>Site-based positive gene gene selection in Geosmithia morbida across the United States reveals a broad range of putative effectors and factors for local host and environmental adapation.</title>
        <authorList>
            <person name="Onufrak A."/>
            <person name="Murdoch R.W."/>
            <person name="Gazis R."/>
            <person name="Huff M."/>
            <person name="Staton M."/>
            <person name="Klingeman W."/>
            <person name="Hadziabdic D."/>
        </authorList>
    </citation>
    <scope>NUCLEOTIDE SEQUENCE</scope>
    <source>
        <strain evidence="11">1262</strain>
    </source>
</reference>
<dbReference type="InterPro" id="IPR006083">
    <property type="entry name" value="PRK/URK"/>
</dbReference>
<feature type="domain" description="Phosphoribosyltransferase" evidence="10">
    <location>
        <begin position="250"/>
        <end position="430"/>
    </location>
</feature>
<evidence type="ECO:0000256" key="5">
    <source>
        <dbReference type="ARBA" id="ARBA00022679"/>
    </source>
</evidence>
<dbReference type="EC" id="2.7.1.48" evidence="4"/>
<name>A0A9P4Z0W7_9HYPO</name>
<dbReference type="InterPro" id="IPR000836">
    <property type="entry name" value="PRTase_dom"/>
</dbReference>
<dbReference type="PANTHER" id="PTHR10285">
    <property type="entry name" value="URIDINE KINASE"/>
    <property type="match status" value="1"/>
</dbReference>
<dbReference type="Pfam" id="PF14681">
    <property type="entry name" value="UPRTase"/>
    <property type="match status" value="1"/>
</dbReference>
<dbReference type="CDD" id="cd02023">
    <property type="entry name" value="UMPK"/>
    <property type="match status" value="1"/>
</dbReference>
<evidence type="ECO:0000256" key="2">
    <source>
        <dbReference type="ARBA" id="ARBA00004784"/>
    </source>
</evidence>
<sequence length="446" mass="50636">MTELESHVTIQKRSFYSPPWADVSIIAVAGSSGSGKSTISQAIVRKLNLPWDSFYKTLTPEQSKLAFANEYDFDSPAAIDFDILVERLRDLKAGKRAEIPVYSFEQHQRLERTTSIYSPHVLILEGIFALYDPRVLELLDMGIYCEADGDTCLARRIIRDVRERGRDIEGCVKQWFAYVKPNFEKYVEPQRKMANLIVPRGIENQVALDIMVQYIERKLFEKSRHHRDALSKLEMEAKDRPLSSRVVILPDTAQLRFMHTILQDIDTNAEDFIFYFDRLASLIIEQALNNVHFKSQVIETPQGYKYQGLAPKGEVSAVIVLRGGSAFESALHKTIPDCRTGRVLIQSNYSTGEPELHYLTLPDDINEHESVLLLDTQMASGGAALMAVQVLADHGVALDRIVLATYSAGRVGLHRLTTVFPEITVVVCNILADQEPRWVEQRYFRC</sequence>
<dbReference type="AlphaFoldDB" id="A0A9P4Z0W7"/>
<dbReference type="InterPro" id="IPR029057">
    <property type="entry name" value="PRTase-like"/>
</dbReference>
<comment type="caution">
    <text evidence="11">The sequence shown here is derived from an EMBL/GenBank/DDBJ whole genome shotgun (WGS) entry which is preliminary data.</text>
</comment>
<keyword evidence="5" id="KW-0808">Transferase</keyword>
<protein>
    <recommendedName>
        <fullName evidence="4">uridine/cytidine kinase</fullName>
        <ecNumber evidence="4">2.7.1.48</ecNumber>
    </recommendedName>
</protein>
<evidence type="ECO:0000256" key="6">
    <source>
        <dbReference type="ARBA" id="ARBA00022741"/>
    </source>
</evidence>
<evidence type="ECO:0000259" key="10">
    <source>
        <dbReference type="Pfam" id="PF14681"/>
    </source>
</evidence>
<dbReference type="NCBIfam" id="NF004018">
    <property type="entry name" value="PRK05480.1"/>
    <property type="match status" value="1"/>
</dbReference>
<proteinExistence type="inferred from homology"/>
<dbReference type="Gene3D" id="3.40.50.2020">
    <property type="match status" value="1"/>
</dbReference>
<comment type="similarity">
    <text evidence="3">Belongs to the uridine kinase family.</text>
</comment>
<dbReference type="GeneID" id="55970449"/>
<accession>A0A9P4Z0W7</accession>
<dbReference type="SUPFAM" id="SSF53271">
    <property type="entry name" value="PRTase-like"/>
    <property type="match status" value="1"/>
</dbReference>
<dbReference type="Pfam" id="PF00485">
    <property type="entry name" value="PRK"/>
    <property type="match status" value="1"/>
</dbReference>
<comment type="pathway">
    <text evidence="2">Pyrimidine metabolism; CTP biosynthesis via salvage pathway; CTP from cytidine: step 1/3.</text>
</comment>
<comment type="pathway">
    <text evidence="1">Pyrimidine metabolism; UMP biosynthesis via salvage pathway; UMP from uridine: step 1/1.</text>
</comment>
<dbReference type="SUPFAM" id="SSF52540">
    <property type="entry name" value="P-loop containing nucleoside triphosphate hydrolases"/>
    <property type="match status" value="1"/>
</dbReference>
<dbReference type="FunFam" id="3.40.50.2020:FF:000010">
    <property type="entry name" value="Uridine-cytidine kinase"/>
    <property type="match status" value="1"/>
</dbReference>
<dbReference type="Proteomes" id="UP000749293">
    <property type="component" value="Unassembled WGS sequence"/>
</dbReference>
<evidence type="ECO:0000259" key="9">
    <source>
        <dbReference type="Pfam" id="PF00485"/>
    </source>
</evidence>
<dbReference type="FunFam" id="3.40.50.300:FF:000339">
    <property type="entry name" value="Uridine kinase"/>
    <property type="match status" value="1"/>
</dbReference>
<gene>
    <name evidence="11" type="ORF">GMORB2_4221</name>
</gene>
<evidence type="ECO:0000256" key="7">
    <source>
        <dbReference type="ARBA" id="ARBA00022777"/>
    </source>
</evidence>
<dbReference type="RefSeq" id="XP_035324033.1">
    <property type="nucleotide sequence ID" value="XM_035466196.1"/>
</dbReference>